<organism evidence="2 3">
    <name type="scientific">Drosophila albomicans</name>
    <name type="common">Fruit fly</name>
    <dbReference type="NCBI Taxonomy" id="7291"/>
    <lineage>
        <taxon>Eukaryota</taxon>
        <taxon>Metazoa</taxon>
        <taxon>Ecdysozoa</taxon>
        <taxon>Arthropoda</taxon>
        <taxon>Hexapoda</taxon>
        <taxon>Insecta</taxon>
        <taxon>Pterygota</taxon>
        <taxon>Neoptera</taxon>
        <taxon>Endopterygota</taxon>
        <taxon>Diptera</taxon>
        <taxon>Brachycera</taxon>
        <taxon>Muscomorpha</taxon>
        <taxon>Ephydroidea</taxon>
        <taxon>Drosophilidae</taxon>
        <taxon>Drosophila</taxon>
    </lineage>
</organism>
<feature type="region of interest" description="Disordered" evidence="1">
    <location>
        <begin position="86"/>
        <end position="133"/>
    </location>
</feature>
<gene>
    <name evidence="3" type="primary">LOC117565986</name>
</gene>
<name>A0A6P8WSN0_DROAB</name>
<dbReference type="RefSeq" id="XP_034101290.1">
    <property type="nucleotide sequence ID" value="XM_034245399.2"/>
</dbReference>
<evidence type="ECO:0000313" key="2">
    <source>
        <dbReference type="Proteomes" id="UP000515160"/>
    </source>
</evidence>
<feature type="compositionally biased region" description="Basic and acidic residues" evidence="1">
    <location>
        <begin position="115"/>
        <end position="133"/>
    </location>
</feature>
<evidence type="ECO:0000313" key="3">
    <source>
        <dbReference type="RefSeq" id="XP_034101290.1"/>
    </source>
</evidence>
<proteinExistence type="predicted"/>
<dbReference type="OrthoDB" id="7989813at2759"/>
<feature type="region of interest" description="Disordered" evidence="1">
    <location>
        <begin position="317"/>
        <end position="359"/>
    </location>
</feature>
<feature type="compositionally biased region" description="Polar residues" evidence="1">
    <location>
        <begin position="86"/>
        <end position="100"/>
    </location>
</feature>
<feature type="compositionally biased region" description="Basic and acidic residues" evidence="1">
    <location>
        <begin position="1"/>
        <end position="10"/>
    </location>
</feature>
<dbReference type="GeneID" id="117565986"/>
<keyword evidence="2" id="KW-1185">Reference proteome</keyword>
<protein>
    <submittedName>
        <fullName evidence="3">Uncharacterized protein LOC117565986</fullName>
    </submittedName>
</protein>
<feature type="compositionally biased region" description="Basic and acidic residues" evidence="1">
    <location>
        <begin position="18"/>
        <end position="32"/>
    </location>
</feature>
<evidence type="ECO:0000256" key="1">
    <source>
        <dbReference type="SAM" id="MobiDB-lite"/>
    </source>
</evidence>
<dbReference type="Proteomes" id="UP000515160">
    <property type="component" value="Chromosome 2L"/>
</dbReference>
<feature type="region of interest" description="Disordered" evidence="1">
    <location>
        <begin position="1"/>
        <end position="44"/>
    </location>
</feature>
<reference evidence="3" key="1">
    <citation type="submission" date="2025-08" db="UniProtKB">
        <authorList>
            <consortium name="RefSeq"/>
        </authorList>
    </citation>
    <scope>IDENTIFICATION</scope>
    <source>
        <strain evidence="3">15112-1751.03</strain>
        <tissue evidence="3">Whole Adult</tissue>
    </source>
</reference>
<dbReference type="AlphaFoldDB" id="A0A6P8WSN0"/>
<accession>A0A6P8WSN0</accession>
<sequence length="419" mass="47810">MEKCKHYLEHHQKHSHSHEKEHRSENRNESKMRPPPIPATPYKKDPICICHKERPESQKPPCHRSTNGKAENFEYSARITEAKCSGSSQDARSPCSSVSCYTPKPRHAHQLPPLVEKKDKERERGGHAVRAADFKTKPQPCLRVVKEKHQSPDHCPSLSLELLSPWASQKTNTPKTRPIYNKKKDNKPIKVADEADVDRMLYKNSCFGLECSADSDSDITMKTDKFRKKSEKTPQLNMHLEDKDSSPLVKSAREHCKMMEERFKNKCLDDDLLSSDCESQKTTISGKSADHLRTMVCSQIKIQEIIDETTRKLNKAKEQRDKKLQSLERSDLSEDLQHISIKETPPKPTEQKIINGGNSLGGISVDMVSPLVRKVERMYLKTLNEQMSLMEDLEQLPVKCNNLNHTTNEEGVGDGKKNS</sequence>
<feature type="compositionally biased region" description="Basic and acidic residues" evidence="1">
    <location>
        <begin position="317"/>
        <end position="345"/>
    </location>
</feature>